<dbReference type="OrthoDB" id="4481290at2759"/>
<name>A0A9W9NG91_9EURO</name>
<reference evidence="2" key="2">
    <citation type="journal article" date="2023" name="IMA Fungus">
        <title>Comparative genomic study of the Penicillium genus elucidates a diverse pangenome and 15 lateral gene transfer events.</title>
        <authorList>
            <person name="Petersen C."/>
            <person name="Sorensen T."/>
            <person name="Nielsen M.R."/>
            <person name="Sondergaard T.E."/>
            <person name="Sorensen J.L."/>
            <person name="Fitzpatrick D.A."/>
            <person name="Frisvad J.C."/>
            <person name="Nielsen K.L."/>
        </authorList>
    </citation>
    <scope>NUCLEOTIDE SEQUENCE</scope>
    <source>
        <strain evidence="2">IBT 15544</strain>
    </source>
</reference>
<accession>A0A9W9NG91</accession>
<protein>
    <submittedName>
        <fullName evidence="2">Uncharacterized protein</fullName>
    </submittedName>
</protein>
<evidence type="ECO:0000256" key="1">
    <source>
        <dbReference type="SAM" id="Phobius"/>
    </source>
</evidence>
<reference evidence="2" key="1">
    <citation type="submission" date="2022-12" db="EMBL/GenBank/DDBJ databases">
        <authorList>
            <person name="Petersen C."/>
        </authorList>
    </citation>
    <scope>NUCLEOTIDE SEQUENCE</scope>
    <source>
        <strain evidence="2">IBT 15544</strain>
    </source>
</reference>
<dbReference type="EMBL" id="JAPQKR010000004">
    <property type="protein sequence ID" value="KAJ5219208.1"/>
    <property type="molecule type" value="Genomic_DNA"/>
</dbReference>
<dbReference type="Proteomes" id="UP001150904">
    <property type="component" value="Unassembled WGS sequence"/>
</dbReference>
<sequence>MLIFYFGAVVPTYAIFIRVAASAQGNGSMNIKSAWKGFPWSARVHFFKLLAEVLVMETVVSTILFVLVLGHFHLELHDDVLKFFVKYFG</sequence>
<evidence type="ECO:0000313" key="3">
    <source>
        <dbReference type="Proteomes" id="UP001150904"/>
    </source>
</evidence>
<keyword evidence="1" id="KW-0812">Transmembrane</keyword>
<evidence type="ECO:0000313" key="2">
    <source>
        <dbReference type="EMBL" id="KAJ5219208.1"/>
    </source>
</evidence>
<proteinExistence type="predicted"/>
<dbReference type="AlphaFoldDB" id="A0A9W9NG91"/>
<keyword evidence="1" id="KW-1133">Transmembrane helix</keyword>
<keyword evidence="3" id="KW-1185">Reference proteome</keyword>
<feature type="transmembrane region" description="Helical" evidence="1">
    <location>
        <begin position="46"/>
        <end position="69"/>
    </location>
</feature>
<gene>
    <name evidence="2" type="ORF">N7498_001307</name>
</gene>
<dbReference type="GeneID" id="83175670"/>
<dbReference type="RefSeq" id="XP_058313781.1">
    <property type="nucleotide sequence ID" value="XM_058448370.1"/>
</dbReference>
<comment type="caution">
    <text evidence="2">The sequence shown here is derived from an EMBL/GenBank/DDBJ whole genome shotgun (WGS) entry which is preliminary data.</text>
</comment>
<keyword evidence="1" id="KW-0472">Membrane</keyword>
<organism evidence="2 3">
    <name type="scientific">Penicillium cinerascens</name>
    <dbReference type="NCBI Taxonomy" id="70096"/>
    <lineage>
        <taxon>Eukaryota</taxon>
        <taxon>Fungi</taxon>
        <taxon>Dikarya</taxon>
        <taxon>Ascomycota</taxon>
        <taxon>Pezizomycotina</taxon>
        <taxon>Eurotiomycetes</taxon>
        <taxon>Eurotiomycetidae</taxon>
        <taxon>Eurotiales</taxon>
        <taxon>Aspergillaceae</taxon>
        <taxon>Penicillium</taxon>
    </lineage>
</organism>